<feature type="binding site" evidence="6">
    <location>
        <position position="68"/>
    </location>
    <ligand>
        <name>Na(+)</name>
        <dbReference type="ChEBI" id="CHEBI:29101"/>
        <label>1</label>
    </ligand>
</feature>
<keyword evidence="6" id="KW-0915">Sodium</keyword>
<feature type="transmembrane region" description="Helical" evidence="10">
    <location>
        <begin position="134"/>
        <end position="162"/>
    </location>
</feature>
<keyword evidence="4 10" id="KW-1133">Transmembrane helix</keyword>
<feature type="transmembrane region" description="Helical" evidence="10">
    <location>
        <begin position="450"/>
        <end position="476"/>
    </location>
</feature>
<keyword evidence="8" id="KW-0769">Symport</keyword>
<proteinExistence type="inferred from homology"/>
<dbReference type="PANTHER" id="PTHR11616">
    <property type="entry name" value="SODIUM/CHLORIDE DEPENDENT TRANSPORTER"/>
    <property type="match status" value="1"/>
</dbReference>
<keyword evidence="6" id="KW-0479">Metal-binding</keyword>
<dbReference type="GO" id="GO:0035725">
    <property type="term" value="P:sodium ion transmembrane transport"/>
    <property type="evidence" value="ECO:0007669"/>
    <property type="project" value="TreeGrafter"/>
</dbReference>
<dbReference type="GO" id="GO:0006865">
    <property type="term" value="P:amino acid transport"/>
    <property type="evidence" value="ECO:0007669"/>
    <property type="project" value="TreeGrafter"/>
</dbReference>
<dbReference type="CDD" id="cd11496">
    <property type="entry name" value="SLC6sbd-TauT-like"/>
    <property type="match status" value="1"/>
</dbReference>
<keyword evidence="7" id="KW-1015">Disulfide bond</keyword>
<evidence type="ECO:0000256" key="9">
    <source>
        <dbReference type="SAM" id="MobiDB-lite"/>
    </source>
</evidence>
<feature type="transmembrane region" description="Helical" evidence="10">
    <location>
        <begin position="349"/>
        <end position="375"/>
    </location>
</feature>
<dbReference type="GO" id="GO:0046872">
    <property type="term" value="F:metal ion binding"/>
    <property type="evidence" value="ECO:0007669"/>
    <property type="project" value="UniProtKB-KW"/>
</dbReference>
<comment type="similarity">
    <text evidence="8">Belongs to the sodium:neurotransmitter symporter (SNF) (TC 2.A.22) family.</text>
</comment>
<dbReference type="RefSeq" id="XP_038069671.1">
    <property type="nucleotide sequence ID" value="XM_038213743.1"/>
</dbReference>
<feature type="binding site" evidence="6">
    <location>
        <position position="423"/>
    </location>
    <ligand>
        <name>Na(+)</name>
        <dbReference type="ChEBI" id="CHEBI:29101"/>
        <label>1</label>
    </ligand>
</feature>
<feature type="transmembrane region" description="Helical" evidence="10">
    <location>
        <begin position="565"/>
        <end position="588"/>
    </location>
</feature>
<evidence type="ECO:0000256" key="7">
    <source>
        <dbReference type="PIRSR" id="PIRSR600175-2"/>
    </source>
</evidence>
<dbReference type="Pfam" id="PF00209">
    <property type="entry name" value="SNF"/>
    <property type="match status" value="1"/>
</dbReference>
<dbReference type="GeneID" id="119738784"/>
<evidence type="ECO:0000256" key="10">
    <source>
        <dbReference type="SAM" id="Phobius"/>
    </source>
</evidence>
<evidence type="ECO:0000256" key="2">
    <source>
        <dbReference type="ARBA" id="ARBA00022448"/>
    </source>
</evidence>
<dbReference type="PRINTS" id="PR00176">
    <property type="entry name" value="NANEUSMPORT"/>
</dbReference>
<feature type="transmembrane region" description="Helical" evidence="10">
    <location>
        <begin position="316"/>
        <end position="337"/>
    </location>
</feature>
<keyword evidence="5 10" id="KW-0472">Membrane</keyword>
<sequence>MAEGGLAVQINGDAGGKAKALEAAGGQIVPVDVEQMNMEDDDEQLVEEEEVDRGGWGNKLDFIMACIGYAVGLGNVWRFPYLCYKNGGGAFLIPYFVSLVACGVPIFLMEVSLGQMLQTGGISVWELFPAIKGVGLSAATIAAMLNVYYIIIVSWSLFYMFVSFTSELPWHDCSNYWNNEFCSELQLQSNLTADIKKSYFLSTNGSLLPKELGESSAEQYWERRVLHISGGFEEVGSIRWDLIGCLAFAWVLTFLCIWRGVKTTGKIVWFTALIPYAILLILLINGVLLEGSYDGIIYYITPTFDKLTEPTVWVDAATQIFFSYGVGIGSLISLGSYNPYRNNCLIDTIVVGIVNAGTSLFAGFVIFAVLGYMAFIQEVDVSQVADEGPGLAFVAYPTAVDTMPAAPFWSILFFAMLVMLGLDSQFCVVEGFITSLMDGFPEFRLRKNRTIFVISICVIDFFLGFMCLTEGGMYMFQLLDSYAASGMPLLWVASLECITISYGYGIRRYYRDVTTMLTFTPGWFWPISWAILTPVVTVGIFIFSLVDYSGPKYGDDYYFPISGEILGWMMSLASMQWVITYAIYLFVVTPGTARERLRYMATARVFPKEKENPLPVEDSSVDGGSVHSSEDRDGDSIPPKYEKNVDGGNAFDNEGYTKDNGDIRLDVRTGDSDEEE</sequence>
<dbReference type="InterPro" id="IPR000175">
    <property type="entry name" value="Na/ntran_symport"/>
</dbReference>
<dbReference type="GO" id="GO:0015293">
    <property type="term" value="F:symporter activity"/>
    <property type="evidence" value="ECO:0007669"/>
    <property type="project" value="UniProtKB-KW"/>
</dbReference>
<feature type="transmembrane region" description="Helical" evidence="10">
    <location>
        <begin position="267"/>
        <end position="289"/>
    </location>
</feature>
<evidence type="ECO:0000256" key="3">
    <source>
        <dbReference type="ARBA" id="ARBA00022692"/>
    </source>
</evidence>
<keyword evidence="2 8" id="KW-0813">Transport</keyword>
<feature type="compositionally biased region" description="Basic and acidic residues" evidence="9">
    <location>
        <begin position="655"/>
        <end position="676"/>
    </location>
</feature>
<organism evidence="11 12">
    <name type="scientific">Patiria miniata</name>
    <name type="common">Bat star</name>
    <name type="synonym">Asterina miniata</name>
    <dbReference type="NCBI Taxonomy" id="46514"/>
    <lineage>
        <taxon>Eukaryota</taxon>
        <taxon>Metazoa</taxon>
        <taxon>Echinodermata</taxon>
        <taxon>Eleutherozoa</taxon>
        <taxon>Asterozoa</taxon>
        <taxon>Asteroidea</taxon>
        <taxon>Valvatacea</taxon>
        <taxon>Valvatida</taxon>
        <taxon>Asterinidae</taxon>
        <taxon>Patiria</taxon>
    </lineage>
</organism>
<feature type="transmembrane region" description="Helical" evidence="10">
    <location>
        <begin position="523"/>
        <end position="545"/>
    </location>
</feature>
<keyword evidence="12" id="KW-1185">Reference proteome</keyword>
<feature type="binding site" evidence="6">
    <location>
        <position position="420"/>
    </location>
    <ligand>
        <name>Na(+)</name>
        <dbReference type="ChEBI" id="CHEBI:29101"/>
        <label>1</label>
    </ligand>
</feature>
<evidence type="ECO:0000256" key="8">
    <source>
        <dbReference type="RuleBase" id="RU003732"/>
    </source>
</evidence>
<name>A0A914B2E5_PATMI</name>
<dbReference type="AlphaFoldDB" id="A0A914B2E5"/>
<evidence type="ECO:0000256" key="6">
    <source>
        <dbReference type="PIRSR" id="PIRSR600175-1"/>
    </source>
</evidence>
<evidence type="ECO:0000256" key="4">
    <source>
        <dbReference type="ARBA" id="ARBA00022989"/>
    </source>
</evidence>
<feature type="compositionally biased region" description="Basic and acidic residues" evidence="9">
    <location>
        <begin position="628"/>
        <end position="645"/>
    </location>
</feature>
<feature type="transmembrane region" description="Helical" evidence="10">
    <location>
        <begin position="238"/>
        <end position="258"/>
    </location>
</feature>
<feature type="binding site" evidence="6">
    <location>
        <position position="355"/>
    </location>
    <ligand>
        <name>Na(+)</name>
        <dbReference type="ChEBI" id="CHEBI:29101"/>
        <label>1</label>
    </ligand>
</feature>
<dbReference type="SUPFAM" id="SSF161070">
    <property type="entry name" value="SNF-like"/>
    <property type="match status" value="1"/>
</dbReference>
<comment type="subcellular location">
    <subcellularLocation>
        <location evidence="1">Membrane</location>
        <topology evidence="1">Multi-pass membrane protein</topology>
    </subcellularLocation>
</comment>
<dbReference type="OMA" id="PGPWIDG"/>
<feature type="region of interest" description="Disordered" evidence="9">
    <location>
        <begin position="612"/>
        <end position="676"/>
    </location>
</feature>
<evidence type="ECO:0000256" key="1">
    <source>
        <dbReference type="ARBA" id="ARBA00004141"/>
    </source>
</evidence>
<protein>
    <recommendedName>
        <fullName evidence="8">Transporter</fullName>
    </recommendedName>
</protein>
<dbReference type="InterPro" id="IPR037272">
    <property type="entry name" value="SNS_sf"/>
</dbReference>
<dbReference type="Proteomes" id="UP000887568">
    <property type="component" value="Unplaced"/>
</dbReference>
<feature type="binding site" evidence="6">
    <location>
        <position position="424"/>
    </location>
    <ligand>
        <name>Na(+)</name>
        <dbReference type="ChEBI" id="CHEBI:29101"/>
        <label>1</label>
    </ligand>
</feature>
<dbReference type="PROSITE" id="PS00610">
    <property type="entry name" value="NA_NEUROTRAN_SYMP_1"/>
    <property type="match status" value="1"/>
</dbReference>
<feature type="binding site" evidence="6">
    <location>
        <position position="71"/>
    </location>
    <ligand>
        <name>Na(+)</name>
        <dbReference type="ChEBI" id="CHEBI:29101"/>
        <label>1</label>
    </ligand>
</feature>
<evidence type="ECO:0000313" key="11">
    <source>
        <dbReference type="EnsemblMetazoa" id="XP_038069671.1"/>
    </source>
</evidence>
<dbReference type="NCBIfam" id="NF037979">
    <property type="entry name" value="Na_transp"/>
    <property type="match status" value="1"/>
</dbReference>
<feature type="binding site" evidence="6">
    <location>
        <position position="70"/>
    </location>
    <ligand>
        <name>Na(+)</name>
        <dbReference type="ChEBI" id="CHEBI:29101"/>
        <label>1</label>
    </ligand>
</feature>
<reference evidence="11" key="1">
    <citation type="submission" date="2022-11" db="UniProtKB">
        <authorList>
            <consortium name="EnsemblMetazoa"/>
        </authorList>
    </citation>
    <scope>IDENTIFICATION</scope>
</reference>
<feature type="transmembrane region" description="Helical" evidence="10">
    <location>
        <begin position="92"/>
        <end position="113"/>
    </location>
</feature>
<dbReference type="PANTHER" id="PTHR11616:SF254">
    <property type="entry name" value="TRANSPORTER"/>
    <property type="match status" value="1"/>
</dbReference>
<feature type="binding site" evidence="6">
    <location>
        <position position="75"/>
    </location>
    <ligand>
        <name>Na(+)</name>
        <dbReference type="ChEBI" id="CHEBI:29101"/>
        <label>1</label>
    </ligand>
</feature>
<dbReference type="OrthoDB" id="6581954at2759"/>
<feature type="compositionally biased region" description="Low complexity" evidence="9">
    <location>
        <begin position="616"/>
        <end position="627"/>
    </location>
</feature>
<dbReference type="EnsemblMetazoa" id="XM_038213743.1">
    <property type="protein sequence ID" value="XP_038069671.1"/>
    <property type="gene ID" value="LOC119738784"/>
</dbReference>
<feature type="disulfide bond" evidence="7">
    <location>
        <begin position="173"/>
        <end position="182"/>
    </location>
</feature>
<feature type="transmembrane region" description="Helical" evidence="10">
    <location>
        <begin position="62"/>
        <end position="80"/>
    </location>
</feature>
<dbReference type="GO" id="GO:0005886">
    <property type="term" value="C:plasma membrane"/>
    <property type="evidence" value="ECO:0007669"/>
    <property type="project" value="TreeGrafter"/>
</dbReference>
<feature type="transmembrane region" description="Helical" evidence="10">
    <location>
        <begin position="482"/>
        <end position="502"/>
    </location>
</feature>
<accession>A0A914B2E5</accession>
<evidence type="ECO:0000313" key="12">
    <source>
        <dbReference type="Proteomes" id="UP000887568"/>
    </source>
</evidence>
<feature type="binding site" evidence="6">
    <location>
        <position position="323"/>
    </location>
    <ligand>
        <name>Na(+)</name>
        <dbReference type="ChEBI" id="CHEBI:29101"/>
        <label>1</label>
    </ligand>
</feature>
<feature type="transmembrane region" description="Helical" evidence="10">
    <location>
        <begin position="408"/>
        <end position="429"/>
    </location>
</feature>
<keyword evidence="3 8" id="KW-0812">Transmembrane</keyword>
<dbReference type="PROSITE" id="PS50267">
    <property type="entry name" value="NA_NEUROTRAN_SYMP_3"/>
    <property type="match status" value="1"/>
</dbReference>
<evidence type="ECO:0000256" key="5">
    <source>
        <dbReference type="ARBA" id="ARBA00023136"/>
    </source>
</evidence>